<protein>
    <submittedName>
        <fullName evidence="1">Uncharacterized protein</fullName>
    </submittedName>
</protein>
<organism evidence="1 2">
    <name type="scientific">Actinomyces urogenitalis DORA_12</name>
    <dbReference type="NCBI Taxonomy" id="1403939"/>
    <lineage>
        <taxon>Bacteria</taxon>
        <taxon>Bacillati</taxon>
        <taxon>Actinomycetota</taxon>
        <taxon>Actinomycetes</taxon>
        <taxon>Actinomycetales</taxon>
        <taxon>Actinomycetaceae</taxon>
        <taxon>Actinomyces</taxon>
    </lineage>
</organism>
<comment type="caution">
    <text evidence="1">The sequence shown here is derived from an EMBL/GenBank/DDBJ whole genome shotgun (WGS) entry which is preliminary data.</text>
</comment>
<sequence length="232" mass="24311">MGGAGRRGADEARQRVHLRHLARPAGQCTHQRHAEHALGVADGARRPVAARHLDPGCRQARQDRVLGQQDPRDRDGCLVPLPGVAGCGYNCRAVVVEHAQAPRADGQQLGGHRRQQAADLLIERDEVSRHLAVGLEQLCQARSPGGGLATEAEEVGLARLQEVGHAGCRGRGGLGRAGGVARRIGLRAGRGHGVLAGGAGCQGAEGTERGRWLTVAGHGWCSFLTAARCHAS</sequence>
<name>W1V7T2_9ACTO</name>
<accession>W1V7T2</accession>
<proteinExistence type="predicted"/>
<evidence type="ECO:0000313" key="2">
    <source>
        <dbReference type="Proteomes" id="UP000018852"/>
    </source>
</evidence>
<dbReference type="Proteomes" id="UP000018852">
    <property type="component" value="Unassembled WGS sequence"/>
</dbReference>
<dbReference type="AlphaFoldDB" id="W1V7T2"/>
<dbReference type="EMBL" id="AZLV01001017">
    <property type="protein sequence ID" value="ETJ02073.1"/>
    <property type="molecule type" value="Genomic_DNA"/>
</dbReference>
<gene>
    <name evidence="1" type="ORF">Q605_AUC01017G0005</name>
</gene>
<evidence type="ECO:0000313" key="1">
    <source>
        <dbReference type="EMBL" id="ETJ02073.1"/>
    </source>
</evidence>
<reference evidence="1 2" key="1">
    <citation type="submission" date="2013-12" db="EMBL/GenBank/DDBJ databases">
        <title>A Varibaculum cambriense genome reconstructed from a premature infant gut community with otherwise low bacterial novelty that shifts toward anaerobic metabolism during the third week of life.</title>
        <authorList>
            <person name="Brown C.T."/>
            <person name="Sharon I."/>
            <person name="Thomas B.C."/>
            <person name="Castelle C.J."/>
            <person name="Morowitz M.J."/>
            <person name="Banfield J.F."/>
        </authorList>
    </citation>
    <scope>NUCLEOTIDE SEQUENCE [LARGE SCALE GENOMIC DNA]</scope>
    <source>
        <strain evidence="2">DORA_12</strain>
    </source>
</reference>